<dbReference type="PROSITE" id="PS50865">
    <property type="entry name" value="ZF_MYND_2"/>
    <property type="match status" value="1"/>
</dbReference>
<accession>A0AAV3P0R8</accession>
<sequence length="130" mass="14831">MENVGGALSKHGEVIITQQPYVSVPNKTEKCNYCFASNNIKTCSNCKFLYYCSTICQKVDWKLHKEECKVLSRMDTNSLKSLTASIRLMLKLYLKNKLQQQKVIPTTATDNYNLVKALVSHILLCFFLSL</sequence>
<evidence type="ECO:0000256" key="1">
    <source>
        <dbReference type="ARBA" id="ARBA00022723"/>
    </source>
</evidence>
<dbReference type="Pfam" id="PF01753">
    <property type="entry name" value="zf-MYND"/>
    <property type="match status" value="1"/>
</dbReference>
<evidence type="ECO:0000256" key="2">
    <source>
        <dbReference type="ARBA" id="ARBA00022771"/>
    </source>
</evidence>
<dbReference type="PANTHER" id="PTHR12197">
    <property type="entry name" value="HISTONE-LYSINE N-METHYLTRANSFERASE SMYD"/>
    <property type="match status" value="1"/>
</dbReference>
<protein>
    <submittedName>
        <fullName evidence="6">Histone modifying enzyme</fullName>
    </submittedName>
</protein>
<evidence type="ECO:0000256" key="4">
    <source>
        <dbReference type="PROSITE-ProRule" id="PRU00134"/>
    </source>
</evidence>
<dbReference type="AlphaFoldDB" id="A0AAV3P0R8"/>
<organism evidence="6 7">
    <name type="scientific">Lithospermum erythrorhizon</name>
    <name type="common">Purple gromwell</name>
    <name type="synonym">Lithospermum officinale var. erythrorhizon</name>
    <dbReference type="NCBI Taxonomy" id="34254"/>
    <lineage>
        <taxon>Eukaryota</taxon>
        <taxon>Viridiplantae</taxon>
        <taxon>Streptophyta</taxon>
        <taxon>Embryophyta</taxon>
        <taxon>Tracheophyta</taxon>
        <taxon>Spermatophyta</taxon>
        <taxon>Magnoliopsida</taxon>
        <taxon>eudicotyledons</taxon>
        <taxon>Gunneridae</taxon>
        <taxon>Pentapetalae</taxon>
        <taxon>asterids</taxon>
        <taxon>lamiids</taxon>
        <taxon>Boraginales</taxon>
        <taxon>Boraginaceae</taxon>
        <taxon>Boraginoideae</taxon>
        <taxon>Lithospermeae</taxon>
        <taxon>Lithospermum</taxon>
    </lineage>
</organism>
<keyword evidence="2 4" id="KW-0863">Zinc-finger</keyword>
<evidence type="ECO:0000256" key="3">
    <source>
        <dbReference type="ARBA" id="ARBA00022833"/>
    </source>
</evidence>
<keyword evidence="7" id="KW-1185">Reference proteome</keyword>
<dbReference type="PANTHER" id="PTHR12197:SF251">
    <property type="entry name" value="EG:BACR7C10.4 PROTEIN"/>
    <property type="match status" value="1"/>
</dbReference>
<reference evidence="6 7" key="1">
    <citation type="submission" date="2024-01" db="EMBL/GenBank/DDBJ databases">
        <title>The complete chloroplast genome sequence of Lithospermum erythrorhizon: insights into the phylogenetic relationship among Boraginaceae species and the maternal lineages of purple gromwells.</title>
        <authorList>
            <person name="Okada T."/>
            <person name="Watanabe K."/>
        </authorList>
    </citation>
    <scope>NUCLEOTIDE SEQUENCE [LARGE SCALE GENOMIC DNA]</scope>
</reference>
<dbReference type="SUPFAM" id="SSF144232">
    <property type="entry name" value="HIT/MYND zinc finger-like"/>
    <property type="match status" value="1"/>
</dbReference>
<dbReference type="InterPro" id="IPR050869">
    <property type="entry name" value="H3K4_H4K5_MeTrfase"/>
</dbReference>
<dbReference type="Gene3D" id="6.10.140.2220">
    <property type="match status" value="1"/>
</dbReference>
<name>A0AAV3P0R8_LITER</name>
<keyword evidence="1" id="KW-0479">Metal-binding</keyword>
<proteinExistence type="predicted"/>
<dbReference type="GO" id="GO:0005634">
    <property type="term" value="C:nucleus"/>
    <property type="evidence" value="ECO:0007669"/>
    <property type="project" value="TreeGrafter"/>
</dbReference>
<dbReference type="EMBL" id="BAABME010000716">
    <property type="protein sequence ID" value="GAA0144931.1"/>
    <property type="molecule type" value="Genomic_DNA"/>
</dbReference>
<evidence type="ECO:0000259" key="5">
    <source>
        <dbReference type="PROSITE" id="PS50865"/>
    </source>
</evidence>
<dbReference type="Proteomes" id="UP001454036">
    <property type="component" value="Unassembled WGS sequence"/>
</dbReference>
<keyword evidence="3" id="KW-0862">Zinc</keyword>
<dbReference type="InterPro" id="IPR002893">
    <property type="entry name" value="Znf_MYND"/>
</dbReference>
<comment type="caution">
    <text evidence="6">The sequence shown here is derived from an EMBL/GenBank/DDBJ whole genome shotgun (WGS) entry which is preliminary data.</text>
</comment>
<dbReference type="PROSITE" id="PS01360">
    <property type="entry name" value="ZF_MYND_1"/>
    <property type="match status" value="1"/>
</dbReference>
<evidence type="ECO:0000313" key="7">
    <source>
        <dbReference type="Proteomes" id="UP001454036"/>
    </source>
</evidence>
<dbReference type="GO" id="GO:0008270">
    <property type="term" value="F:zinc ion binding"/>
    <property type="evidence" value="ECO:0007669"/>
    <property type="project" value="UniProtKB-KW"/>
</dbReference>
<evidence type="ECO:0000313" key="6">
    <source>
        <dbReference type="EMBL" id="GAA0144931.1"/>
    </source>
</evidence>
<feature type="domain" description="MYND-type" evidence="5">
    <location>
        <begin position="31"/>
        <end position="68"/>
    </location>
</feature>
<gene>
    <name evidence="6" type="ORF">LIER_05248</name>
</gene>